<dbReference type="AlphaFoldDB" id="A0A6P8K9R1"/>
<keyword evidence="2" id="KW-1185">Reference proteome</keyword>
<reference evidence="3" key="1">
    <citation type="submission" date="2025-08" db="UniProtKB">
        <authorList>
            <consortium name="RefSeq"/>
        </authorList>
    </citation>
    <scope>IDENTIFICATION</scope>
    <source>
        <strain evidence="3">Mau12</strain>
        <tissue evidence="3">Whole Body</tissue>
    </source>
</reference>
<proteinExistence type="predicted"/>
<dbReference type="GeneID" id="117140849"/>
<accession>A0A6P8K9R1</accession>
<evidence type="ECO:0000313" key="2">
    <source>
        <dbReference type="Proteomes" id="UP000515162"/>
    </source>
</evidence>
<name>A0A6P8K9R1_DROMA</name>
<evidence type="ECO:0000313" key="3">
    <source>
        <dbReference type="RefSeq" id="XP_033159866.1"/>
    </source>
</evidence>
<dbReference type="RefSeq" id="XP_033159866.1">
    <property type="nucleotide sequence ID" value="XM_033303975.1"/>
</dbReference>
<gene>
    <name evidence="3" type="primary">LOC117140849</name>
</gene>
<dbReference type="Proteomes" id="UP000515162">
    <property type="component" value="Chromosome 3L"/>
</dbReference>
<evidence type="ECO:0000256" key="1">
    <source>
        <dbReference type="SAM" id="MobiDB-lite"/>
    </source>
</evidence>
<organism evidence="2 3">
    <name type="scientific">Drosophila mauritiana</name>
    <name type="common">Fruit fly</name>
    <dbReference type="NCBI Taxonomy" id="7226"/>
    <lineage>
        <taxon>Eukaryota</taxon>
        <taxon>Metazoa</taxon>
        <taxon>Ecdysozoa</taxon>
        <taxon>Arthropoda</taxon>
        <taxon>Hexapoda</taxon>
        <taxon>Insecta</taxon>
        <taxon>Pterygota</taxon>
        <taxon>Neoptera</taxon>
        <taxon>Endopterygota</taxon>
        <taxon>Diptera</taxon>
        <taxon>Brachycera</taxon>
        <taxon>Muscomorpha</taxon>
        <taxon>Ephydroidea</taxon>
        <taxon>Drosophilidae</taxon>
        <taxon>Drosophila</taxon>
        <taxon>Sophophora</taxon>
    </lineage>
</organism>
<protein>
    <submittedName>
        <fullName evidence="3">Uncharacterized protein LOC117140849</fullName>
    </submittedName>
</protein>
<feature type="region of interest" description="Disordered" evidence="1">
    <location>
        <begin position="30"/>
        <end position="49"/>
    </location>
</feature>
<sequence>MDMGTSSNQLILTTCEMYPRRRNTEFYRSPEPRVSCQNQRAEHPGQMLNVTPDENREAARRLPRIQPPNNLDSVYLRNGYFS</sequence>